<reference evidence="3" key="1">
    <citation type="submission" date="2017-05" db="EMBL/GenBank/DDBJ databases">
        <authorList>
            <person name="Song R."/>
            <person name="Chenine A.L."/>
            <person name="Ruprecht R.M."/>
        </authorList>
    </citation>
    <scope>NUCLEOTIDE SEQUENCE [LARGE SCALE GENOMIC DNA]</scope>
</reference>
<sequence>MRQAMESSWDEIGPDEATGAGSDHDEREVSDSQDDEPGYCTLNLSIPKNHTRTRKAEGIDLTEGLGTNNDDQVSVSDECADDSDPEEQDETGLDPLQSKHIDPSTQPGTQIVADSDEDNDAEEDAIAVASDRGGLEAMRSMYRALYEEEGLVAMAMKAMNRYSEDSNTLTDTAELARTTAWHVMMTTHPDVLQSLLKGTLLADAKDDEDLRRILDTMSIRACDVRFPQPAIYQNIFANELLQCADAMEEYCDQDGDHTRARQVDSFRKPLPKLASGPYRKRKYLTPQTSKSISDARKSHVTTFLAGLRKRIEEVDINERDLPLKCPLVEIGYTQDTEVRLKAHLNHTNSNYIMNLMDAVANMLWPDRFKIHQFVIFLCTHTEQAVIAEILFTRLTHGYITNGGGFTYYAAGRSNDSARNPSSVEGAKWEANARRKKEQANKAAQAIGAKIKSIREKVAYLGLLEGALKAFTETIQSVAGGDES</sequence>
<feature type="compositionally biased region" description="Acidic residues" evidence="1">
    <location>
        <begin position="78"/>
        <end position="92"/>
    </location>
</feature>
<proteinExistence type="predicted"/>
<name>A0A2H1GZC0_ZYMTR</name>
<dbReference type="AlphaFoldDB" id="A0A2H1GZC0"/>
<evidence type="ECO:0000256" key="1">
    <source>
        <dbReference type="SAM" id="MobiDB-lite"/>
    </source>
</evidence>
<evidence type="ECO:0000313" key="2">
    <source>
        <dbReference type="EMBL" id="SMR58873.1"/>
    </source>
</evidence>
<accession>A0A2H1GZC0</accession>
<organism evidence="2 3">
    <name type="scientific">Zymoseptoria tritici ST99CH_1E4</name>
    <dbReference type="NCBI Taxonomy" id="1276532"/>
    <lineage>
        <taxon>Eukaryota</taxon>
        <taxon>Fungi</taxon>
        <taxon>Dikarya</taxon>
        <taxon>Ascomycota</taxon>
        <taxon>Pezizomycotina</taxon>
        <taxon>Dothideomycetes</taxon>
        <taxon>Dothideomycetidae</taxon>
        <taxon>Mycosphaerellales</taxon>
        <taxon>Mycosphaerellaceae</taxon>
        <taxon>Zymoseptoria</taxon>
    </lineage>
</organism>
<feature type="region of interest" description="Disordered" evidence="1">
    <location>
        <begin position="1"/>
        <end position="121"/>
    </location>
</feature>
<dbReference type="EMBL" id="LT854262">
    <property type="protein sequence ID" value="SMR58873.1"/>
    <property type="molecule type" value="Genomic_DNA"/>
</dbReference>
<gene>
    <name evidence="2" type="ORF">ZT1E4_G9608</name>
</gene>
<dbReference type="Proteomes" id="UP000245764">
    <property type="component" value="Chromosome 10"/>
</dbReference>
<evidence type="ECO:0000313" key="3">
    <source>
        <dbReference type="Proteomes" id="UP000245764"/>
    </source>
</evidence>
<protein>
    <submittedName>
        <fullName evidence="2">Uncharacterized protein</fullName>
    </submittedName>
</protein>
<feature type="compositionally biased region" description="Polar residues" evidence="1">
    <location>
        <begin position="65"/>
        <end position="75"/>
    </location>
</feature>